<gene>
    <name evidence="1" type="ORF">J0M35_09910</name>
</gene>
<dbReference type="EMBL" id="JAFLCK010000012">
    <property type="protein sequence ID" value="MBN8660667.1"/>
    <property type="molecule type" value="Genomic_DNA"/>
</dbReference>
<accession>A0A8J7PAD9</accession>
<evidence type="ECO:0008006" key="3">
    <source>
        <dbReference type="Google" id="ProtNLM"/>
    </source>
</evidence>
<organism evidence="1 2">
    <name type="scientific">Candidatus Obscuribacter phosphatis</name>
    <dbReference type="NCBI Taxonomy" id="1906157"/>
    <lineage>
        <taxon>Bacteria</taxon>
        <taxon>Bacillati</taxon>
        <taxon>Candidatus Melainabacteria</taxon>
        <taxon>Candidatus Obscuribacterales</taxon>
        <taxon>Candidatus Obscuribacteraceae</taxon>
        <taxon>Candidatus Obscuribacter</taxon>
    </lineage>
</organism>
<dbReference type="InterPro" id="IPR012348">
    <property type="entry name" value="RNR-like"/>
</dbReference>
<dbReference type="AlphaFoldDB" id="A0A8J7PAD9"/>
<evidence type="ECO:0000313" key="2">
    <source>
        <dbReference type="Proteomes" id="UP000664277"/>
    </source>
</evidence>
<name>A0A8J7PAD9_9BACT</name>
<evidence type="ECO:0000313" key="1">
    <source>
        <dbReference type="EMBL" id="MBN8660667.1"/>
    </source>
</evidence>
<dbReference type="SUPFAM" id="SSF47240">
    <property type="entry name" value="Ferritin-like"/>
    <property type="match status" value="1"/>
</dbReference>
<sequence length="362" mass="41689">MATKAKVKSDKSLIMPPSIHESMPDPAKLLLECEEAPQITEKLNIFPMEWKVETPRLLDIYEMSRDPGWSPSQLPWRTLEVDKMTLDQRYAIAYWFALLSVFDASGPAVFCRAMIHAYETHEEDAIRKCFFSVARDEMNHEEVCGRAITKLVPGGPLDYEPETELGKLAKNNIQWLYHNGARYWTGYKKAVEHYPMAILFSSFLFGEVASSTLFHSMYERTEIPVFKEAFRNIGRDEGRHLSFCLALLKEVLPKLTDEEKSTITKQFRAGFIFLSGILYEPPAEFWQLPPTFMPAQRLLEEKAREAGFGILTMEERRENWRTAVVRLKTIVEPYGVKFPALPEIDVDGEDVAFDCDKIIPIF</sequence>
<dbReference type="InterPro" id="IPR009078">
    <property type="entry name" value="Ferritin-like_SF"/>
</dbReference>
<dbReference type="Gene3D" id="1.10.620.20">
    <property type="entry name" value="Ribonucleotide Reductase, subunit A"/>
    <property type="match status" value="1"/>
</dbReference>
<protein>
    <recommendedName>
        <fullName evidence="3">Ferritin-like domain-containing protein</fullName>
    </recommendedName>
</protein>
<dbReference type="Proteomes" id="UP000664277">
    <property type="component" value="Unassembled WGS sequence"/>
</dbReference>
<reference evidence="1" key="1">
    <citation type="submission" date="2021-02" db="EMBL/GenBank/DDBJ databases">
        <title>Genome-Resolved Metagenomics of a Microbial Community Performing Photosynthetic Biological Nutrient Removal.</title>
        <authorList>
            <person name="Mcdaniel E.A."/>
        </authorList>
    </citation>
    <scope>NUCLEOTIDE SEQUENCE</scope>
    <source>
        <strain evidence="1">UWPOB_OBS1</strain>
    </source>
</reference>
<dbReference type="GO" id="GO:0016491">
    <property type="term" value="F:oxidoreductase activity"/>
    <property type="evidence" value="ECO:0007669"/>
    <property type="project" value="InterPro"/>
</dbReference>
<proteinExistence type="predicted"/>
<comment type="caution">
    <text evidence="1">The sequence shown here is derived from an EMBL/GenBank/DDBJ whole genome shotgun (WGS) entry which is preliminary data.</text>
</comment>